<dbReference type="Pfam" id="PF13581">
    <property type="entry name" value="HATPase_c_2"/>
    <property type="match status" value="1"/>
</dbReference>
<evidence type="ECO:0000313" key="4">
    <source>
        <dbReference type="Proteomes" id="UP001241758"/>
    </source>
</evidence>
<evidence type="ECO:0000313" key="3">
    <source>
        <dbReference type="EMBL" id="MDI6103975.1"/>
    </source>
</evidence>
<feature type="domain" description="Histidine kinase/HSP90-like ATPase" evidence="2">
    <location>
        <begin position="148"/>
        <end position="251"/>
    </location>
</feature>
<dbReference type="Gene3D" id="3.30.565.10">
    <property type="entry name" value="Histidine kinase-like ATPase, C-terminal domain"/>
    <property type="match status" value="1"/>
</dbReference>
<dbReference type="EMBL" id="JASCTH010000029">
    <property type="protein sequence ID" value="MDI6103975.1"/>
    <property type="molecule type" value="Genomic_DNA"/>
</dbReference>
<evidence type="ECO:0000256" key="1">
    <source>
        <dbReference type="ARBA" id="ARBA00022527"/>
    </source>
</evidence>
<dbReference type="RefSeq" id="WP_282765226.1">
    <property type="nucleotide sequence ID" value="NZ_JASCTH010000029.1"/>
</dbReference>
<dbReference type="InterPro" id="IPR036890">
    <property type="entry name" value="HATPase_C_sf"/>
</dbReference>
<comment type="caution">
    <text evidence="3">The sequence shown here is derived from an EMBL/GenBank/DDBJ whole genome shotgun (WGS) entry which is preliminary data.</text>
</comment>
<gene>
    <name evidence="3" type="ORF">QLQ12_35830</name>
</gene>
<dbReference type="SUPFAM" id="SSF55874">
    <property type="entry name" value="ATPase domain of HSP90 chaperone/DNA topoisomerase II/histidine kinase"/>
    <property type="match status" value="1"/>
</dbReference>
<dbReference type="PANTHER" id="PTHR35526">
    <property type="entry name" value="ANTI-SIGMA-F FACTOR RSBW-RELATED"/>
    <property type="match status" value="1"/>
</dbReference>
<keyword evidence="1" id="KW-0723">Serine/threonine-protein kinase</keyword>
<dbReference type="GO" id="GO:0005524">
    <property type="term" value="F:ATP binding"/>
    <property type="evidence" value="ECO:0007669"/>
    <property type="project" value="UniProtKB-KW"/>
</dbReference>
<keyword evidence="1" id="KW-0808">Transferase</keyword>
<sequence length="282" mass="30513">MDSGPWCACGECGDPATESVDAFADLDTGAVDVAVRGCWGRRLWRQAFQALSRCLAAHPTGLVIDLHHLGDRRAFSAPLWLTARAQGAGMQPPVPVLACLPASAPLAARLDRRETREHVPIFATTCHAHTALTGRREPADRLRLSLPPRCEVAAAAARQAVADVCRSWHLPRLAHLARLVVSELVANAVEHADPPIEVCLSRLGAASHSYGMHLAVYDANPRIPARPRPDRTPPPSWDQRGMGLRVVDAAAFSWGALPTRTGKMVWATLHDRPNQMFSAGRA</sequence>
<dbReference type="CDD" id="cd16936">
    <property type="entry name" value="HATPase_RsbW-like"/>
    <property type="match status" value="1"/>
</dbReference>
<keyword evidence="3" id="KW-0067">ATP-binding</keyword>
<dbReference type="Proteomes" id="UP001241758">
    <property type="component" value="Unassembled WGS sequence"/>
</dbReference>
<organism evidence="3 4">
    <name type="scientific">Actinoplanes sandaracinus</name>
    <dbReference type="NCBI Taxonomy" id="3045177"/>
    <lineage>
        <taxon>Bacteria</taxon>
        <taxon>Bacillati</taxon>
        <taxon>Actinomycetota</taxon>
        <taxon>Actinomycetes</taxon>
        <taxon>Micromonosporales</taxon>
        <taxon>Micromonosporaceae</taxon>
        <taxon>Actinoplanes</taxon>
    </lineage>
</organism>
<protein>
    <submittedName>
        <fullName evidence="3">ATP-binding protein</fullName>
    </submittedName>
</protein>
<dbReference type="InterPro" id="IPR050267">
    <property type="entry name" value="Anti-sigma-factor_SerPK"/>
</dbReference>
<reference evidence="3 4" key="1">
    <citation type="submission" date="2023-05" db="EMBL/GenBank/DDBJ databases">
        <title>Actinoplanes sp. NEAU-A12 genome sequencing.</title>
        <authorList>
            <person name="Wang Z.-S."/>
        </authorList>
    </citation>
    <scope>NUCLEOTIDE SEQUENCE [LARGE SCALE GENOMIC DNA]</scope>
    <source>
        <strain evidence="3 4">NEAU-A12</strain>
    </source>
</reference>
<keyword evidence="3" id="KW-0547">Nucleotide-binding</keyword>
<accession>A0ABT6WW78</accession>
<proteinExistence type="predicted"/>
<keyword evidence="1" id="KW-0418">Kinase</keyword>
<evidence type="ECO:0000259" key="2">
    <source>
        <dbReference type="Pfam" id="PF13581"/>
    </source>
</evidence>
<name>A0ABT6WW78_9ACTN</name>
<dbReference type="InterPro" id="IPR003594">
    <property type="entry name" value="HATPase_dom"/>
</dbReference>
<keyword evidence="4" id="KW-1185">Reference proteome</keyword>
<dbReference type="PANTHER" id="PTHR35526:SF3">
    <property type="entry name" value="ANTI-SIGMA-F FACTOR RSBW"/>
    <property type="match status" value="1"/>
</dbReference>